<dbReference type="Gene3D" id="3.30.70.120">
    <property type="match status" value="1"/>
</dbReference>
<dbReference type="PANTHER" id="PTHR13799:SF14">
    <property type="entry name" value="GTP CYCLOHYDROLASE 1 TYPE 2 HOMOLOG"/>
    <property type="match status" value="1"/>
</dbReference>
<protein>
    <recommendedName>
        <fullName evidence="2 4">GTP cyclohydrolase 1 type 2 homolog</fullName>
    </recommendedName>
</protein>
<evidence type="ECO:0000256" key="2">
    <source>
        <dbReference type="ARBA" id="ARBA00022112"/>
    </source>
</evidence>
<dbReference type="InterPro" id="IPR017221">
    <property type="entry name" value="DUF34/NIF3_bac"/>
</dbReference>
<comment type="similarity">
    <text evidence="1 4">Belongs to the GTP cyclohydrolase I type 2/NIF3 family.</text>
</comment>
<reference evidence="5 6" key="1">
    <citation type="journal article" date="2020" name="mSystems">
        <title>Defining Genomic and Predicted Metabolic Features of the Acetobacterium Genus.</title>
        <authorList>
            <person name="Ross D.E."/>
            <person name="Marshall C.W."/>
            <person name="Gulliver D."/>
            <person name="May H.D."/>
            <person name="Norman R.S."/>
        </authorList>
    </citation>
    <scope>NUCLEOTIDE SEQUENCE [LARGE SCALE GENOMIC DNA]</scope>
    <source>
        <strain evidence="5 6">DSM 8238</strain>
    </source>
</reference>
<evidence type="ECO:0000256" key="1">
    <source>
        <dbReference type="ARBA" id="ARBA00006964"/>
    </source>
</evidence>
<evidence type="ECO:0000313" key="6">
    <source>
        <dbReference type="Proteomes" id="UP000603234"/>
    </source>
</evidence>
<dbReference type="InterPro" id="IPR002678">
    <property type="entry name" value="DUF34/NIF3"/>
</dbReference>
<evidence type="ECO:0000256" key="3">
    <source>
        <dbReference type="ARBA" id="ARBA00022723"/>
    </source>
</evidence>
<evidence type="ECO:0000313" key="5">
    <source>
        <dbReference type="EMBL" id="MBC3805154.1"/>
    </source>
</evidence>
<name>A0ABR6WY48_9FIRM</name>
<keyword evidence="6" id="KW-1185">Reference proteome</keyword>
<dbReference type="PIRSF" id="PIRSF037489">
    <property type="entry name" value="UCP037489_NIF3_YqfO"/>
    <property type="match status" value="1"/>
</dbReference>
<dbReference type="RefSeq" id="WP_186843037.1">
    <property type="nucleotide sequence ID" value="NZ_WJBC01000020.1"/>
</dbReference>
<dbReference type="SUPFAM" id="SSF102705">
    <property type="entry name" value="NIF3 (NGG1p interacting factor 3)-like"/>
    <property type="match status" value="1"/>
</dbReference>
<proteinExistence type="inferred from homology"/>
<dbReference type="Proteomes" id="UP000603234">
    <property type="component" value="Unassembled WGS sequence"/>
</dbReference>
<dbReference type="InterPro" id="IPR015867">
    <property type="entry name" value="N-reg_PII/ATP_PRibTrfase_C"/>
</dbReference>
<keyword evidence="3 4" id="KW-0479">Metal-binding</keyword>
<evidence type="ECO:0000256" key="4">
    <source>
        <dbReference type="PIRNR" id="PIRNR037489"/>
    </source>
</evidence>
<dbReference type="EMBL" id="WJBC01000020">
    <property type="protein sequence ID" value="MBC3805154.1"/>
    <property type="molecule type" value="Genomic_DNA"/>
</dbReference>
<dbReference type="Gene3D" id="3.40.1390.30">
    <property type="entry name" value="NIF3 (NGG1p interacting factor 3)-like"/>
    <property type="match status" value="1"/>
</dbReference>
<dbReference type="InterPro" id="IPR036069">
    <property type="entry name" value="DUF34/NIF3_sf"/>
</dbReference>
<sequence length="372" mass="40862">MSVKLSEITGLIEKVAPKNIAENWDNVGLQVGSSRQLIERIVLTLDVTADVVKEAVEKKADLIIAHHPFIFHGLKTLAADNEKGQLITMLIKNDIALYVAHTNLDKAENGLNDFLAQLLGLADRQTLEPSNPENFVKLVVYTPQEATDKIIDAFGKHGAGSIGDYDYCSYRSSGIGTFRPRPGANPYIGEIDAITSVDEDRIEAIVPRNSLKQLLIQLKNSHPYEEMAYDIIPLENGAFINQRGLGKIGWLKKPMRSVDFIDYVKKTLNLKALRAAGKMPATIQRVAVCSGAGADLIGLAKAKKADVLITGDLKYHDGQRAQENNFWVIDAGHFGTEKCVVDCFKQIIQAGLPENCPEILTAASSQDYISNY</sequence>
<organism evidence="5 6">
    <name type="scientific">Acetobacterium fimetarium</name>
    <dbReference type="NCBI Taxonomy" id="52691"/>
    <lineage>
        <taxon>Bacteria</taxon>
        <taxon>Bacillati</taxon>
        <taxon>Bacillota</taxon>
        <taxon>Clostridia</taxon>
        <taxon>Eubacteriales</taxon>
        <taxon>Eubacteriaceae</taxon>
        <taxon>Acetobacterium</taxon>
    </lineage>
</organism>
<comment type="caution">
    <text evidence="5">The sequence shown here is derived from an EMBL/GenBank/DDBJ whole genome shotgun (WGS) entry which is preliminary data.</text>
</comment>
<gene>
    <name evidence="5" type="ORF">GH808_12030</name>
</gene>
<dbReference type="Pfam" id="PF01784">
    <property type="entry name" value="DUF34_NIF3"/>
    <property type="match status" value="1"/>
</dbReference>
<dbReference type="NCBIfam" id="TIGR00486">
    <property type="entry name" value="YbgI_SA1388"/>
    <property type="match status" value="1"/>
</dbReference>
<accession>A0ABR6WY48</accession>
<dbReference type="PANTHER" id="PTHR13799">
    <property type="entry name" value="NGG1 INTERACTING FACTOR 3"/>
    <property type="match status" value="1"/>
</dbReference>